<dbReference type="RefSeq" id="WP_382422828.1">
    <property type="nucleotide sequence ID" value="NZ_JBHSCW010000007.1"/>
</dbReference>
<feature type="transmembrane region" description="Helical" evidence="1">
    <location>
        <begin position="155"/>
        <end position="178"/>
    </location>
</feature>
<keyword evidence="3" id="KW-1185">Reference proteome</keyword>
<evidence type="ECO:0000256" key="1">
    <source>
        <dbReference type="SAM" id="Phobius"/>
    </source>
</evidence>
<sequence length="284" mass="30207">MAFDNRLRDHLSGRLGRRLVAPLLVFLLVLLASLPVVWLGLQHMERELASEREAAQRAMGDVMTREIGRALSYGVPLEEIPDLESYLDETRARLPVVVAAEVASDGEVLARAGDAQALENGRVMTLTLQAENGRVAGSLRLARQPGQLAQVVGPLGLTAGLAAALASLLAALGCWLFAWRPLRVAEADLIADMERISSGDFAQDSPAPSGLPSDLTLAALQELKTHVNTRCFLVRQQAAGLRAIDFDESLSAPVSAIMTPVEEGCRFRSDSVSMGGLSAAGGGF</sequence>
<dbReference type="EMBL" id="JBHSCW010000007">
    <property type="protein sequence ID" value="MFC4352477.1"/>
    <property type="molecule type" value="Genomic_DNA"/>
</dbReference>
<reference evidence="3" key="1">
    <citation type="journal article" date="2019" name="Int. J. Syst. Evol. Microbiol.">
        <title>The Global Catalogue of Microorganisms (GCM) 10K type strain sequencing project: providing services to taxonomists for standard genome sequencing and annotation.</title>
        <authorList>
            <consortium name="The Broad Institute Genomics Platform"/>
            <consortium name="The Broad Institute Genome Sequencing Center for Infectious Disease"/>
            <person name="Wu L."/>
            <person name="Ma J."/>
        </authorList>
    </citation>
    <scope>NUCLEOTIDE SEQUENCE [LARGE SCALE GENOMIC DNA]</scope>
    <source>
        <strain evidence="3">CECT 8472</strain>
    </source>
</reference>
<evidence type="ECO:0000313" key="2">
    <source>
        <dbReference type="EMBL" id="MFC4352477.1"/>
    </source>
</evidence>
<proteinExistence type="predicted"/>
<accession>A0ABV8UMG6</accession>
<feature type="transmembrane region" description="Helical" evidence="1">
    <location>
        <begin position="20"/>
        <end position="41"/>
    </location>
</feature>
<keyword evidence="1" id="KW-0812">Transmembrane</keyword>
<gene>
    <name evidence="2" type="ORF">ACFOW6_13080</name>
</gene>
<evidence type="ECO:0008006" key="4">
    <source>
        <dbReference type="Google" id="ProtNLM"/>
    </source>
</evidence>
<dbReference type="Proteomes" id="UP001595799">
    <property type="component" value="Unassembled WGS sequence"/>
</dbReference>
<protein>
    <recommendedName>
        <fullName evidence="4">HAMP domain-containing protein</fullName>
    </recommendedName>
</protein>
<keyword evidence="1" id="KW-0472">Membrane</keyword>
<comment type="caution">
    <text evidence="2">The sequence shown here is derived from an EMBL/GenBank/DDBJ whole genome shotgun (WGS) entry which is preliminary data.</text>
</comment>
<evidence type="ECO:0000313" key="3">
    <source>
        <dbReference type="Proteomes" id="UP001595799"/>
    </source>
</evidence>
<organism evidence="2 3">
    <name type="scientific">Fodinicurvata halophila</name>
    <dbReference type="NCBI Taxonomy" id="1419723"/>
    <lineage>
        <taxon>Bacteria</taxon>
        <taxon>Pseudomonadati</taxon>
        <taxon>Pseudomonadota</taxon>
        <taxon>Alphaproteobacteria</taxon>
        <taxon>Rhodospirillales</taxon>
        <taxon>Rhodovibrionaceae</taxon>
        <taxon>Fodinicurvata</taxon>
    </lineage>
</organism>
<name>A0ABV8UMG6_9PROT</name>
<keyword evidence="1" id="KW-1133">Transmembrane helix</keyword>